<evidence type="ECO:0000259" key="2">
    <source>
        <dbReference type="Pfam" id="PF18106"/>
    </source>
</evidence>
<dbReference type="Proteomes" id="UP000015750">
    <property type="component" value="Unassembled WGS sequence"/>
</dbReference>
<dbReference type="Pfam" id="PF02486">
    <property type="entry name" value="Rep_trans"/>
    <property type="match status" value="1"/>
</dbReference>
<dbReference type="InterPro" id="IPR003491">
    <property type="entry name" value="REP-like_C"/>
</dbReference>
<name>A0ABC9TGF1_ENTFL</name>
<dbReference type="InterPro" id="IPR040819">
    <property type="entry name" value="Rol_Rep_N"/>
</dbReference>
<evidence type="ECO:0000313" key="3">
    <source>
        <dbReference type="EMBL" id="EPI04839.1"/>
    </source>
</evidence>
<comment type="caution">
    <text evidence="3">The sequence shown here is derived from an EMBL/GenBank/DDBJ whole genome shotgun (WGS) entry which is preliminary data.</text>
</comment>
<dbReference type="AlphaFoldDB" id="A0ABC9TGF1"/>
<organism evidence="3 4">
    <name type="scientific">Enterococcus faecalis RP2S-4</name>
    <dbReference type="NCBI Taxonomy" id="1244145"/>
    <lineage>
        <taxon>Bacteria</taxon>
        <taxon>Bacillati</taxon>
        <taxon>Bacillota</taxon>
        <taxon>Bacilli</taxon>
        <taxon>Lactobacillales</taxon>
        <taxon>Enterococcaceae</taxon>
        <taxon>Enterococcus</taxon>
    </lineage>
</organism>
<dbReference type="GO" id="GO:0003743">
    <property type="term" value="F:translation initiation factor activity"/>
    <property type="evidence" value="ECO:0007669"/>
    <property type="project" value="UniProtKB-KW"/>
</dbReference>
<evidence type="ECO:0000259" key="1">
    <source>
        <dbReference type="Pfam" id="PF02486"/>
    </source>
</evidence>
<sequence>MATQKKLHALIDWLQIQVLNKEELREVVGELLEMPFDYFVERKGQLTYYSYNRVIEYANIRIYFRSENEKESEDGDCMIVIDGTGMRFLQEIYLPEKGITLKVFLKQLLSNKRWRMKVTRVDATIDDFNEIPYFTPNQLLKICEKKQFFYGKSTTYDVYGQETKEKGMTLYLKPPSADDRIKIYDKQAERAKVSGLRKKDLPPWIRVEIAFRREKAQKFVLYYLSYDYALIDVIKGYLKEKVRFFSDTQMTQPLRKWERFLGKTIPVTISVPKEDSELTQKFRWYFYQGAYPVYHAYHYCLKNKLLNKYELEEFERLQTSMELEGIFSPQLTSELIKRATEKGRIELIPELKHLIKQPKIKEYREMRK</sequence>
<dbReference type="RefSeq" id="WP_016627687.1">
    <property type="nucleotide sequence ID" value="NZ_KE351856.1"/>
</dbReference>
<feature type="domain" description="Replication initiation protein-like C-terminal" evidence="1">
    <location>
        <begin position="116"/>
        <end position="285"/>
    </location>
</feature>
<accession>A0ABC9TGF1</accession>
<keyword evidence="3" id="KW-0396">Initiation factor</keyword>
<reference evidence="3 4" key="1">
    <citation type="submission" date="2013-06" db="EMBL/GenBank/DDBJ databases">
        <authorList>
            <person name="Weinstock G."/>
            <person name="Sodergren E."/>
            <person name="Lobos E.A."/>
            <person name="Fulton L."/>
            <person name="Fulton R."/>
            <person name="Courtney L."/>
            <person name="Fronick C."/>
            <person name="O'Laughlin M."/>
            <person name="Godfrey J."/>
            <person name="Wilson R.M."/>
            <person name="Miner T."/>
            <person name="Farmer C."/>
            <person name="Delehaunty K."/>
            <person name="Cordes M."/>
            <person name="Minx P."/>
            <person name="Tomlinson C."/>
            <person name="Chen J."/>
            <person name="Wollam A."/>
            <person name="Pepin K.H."/>
            <person name="Bhonagiri V."/>
            <person name="Zhang X."/>
            <person name="Warren W."/>
            <person name="Mitreva M."/>
            <person name="Mardis E.R."/>
            <person name="Wilson R.K."/>
        </authorList>
    </citation>
    <scope>NUCLEOTIDE SEQUENCE [LARGE SCALE GENOMIC DNA]</scope>
    <source>
        <strain evidence="3 4">RP2S-4</strain>
    </source>
</reference>
<proteinExistence type="predicted"/>
<keyword evidence="3" id="KW-0648">Protein biosynthesis</keyword>
<evidence type="ECO:0000313" key="4">
    <source>
        <dbReference type="Proteomes" id="UP000015750"/>
    </source>
</evidence>
<dbReference type="EMBL" id="ATIR01000103">
    <property type="protein sequence ID" value="EPI04839.1"/>
    <property type="molecule type" value="Genomic_DNA"/>
</dbReference>
<gene>
    <name evidence="3" type="ORF">D358_02773</name>
</gene>
<dbReference type="Pfam" id="PF18106">
    <property type="entry name" value="Rol_Rep_N"/>
    <property type="match status" value="1"/>
</dbReference>
<protein>
    <submittedName>
        <fullName evidence="3">Replication initiation factor</fullName>
    </submittedName>
</protein>
<feature type="domain" description="Rolling Circle replication initiation protein N-terminal" evidence="2">
    <location>
        <begin position="9"/>
        <end position="106"/>
    </location>
</feature>